<dbReference type="InterPro" id="IPR020568">
    <property type="entry name" value="Ribosomal_Su5_D2-typ_SF"/>
</dbReference>
<dbReference type="Gene3D" id="3.30.230.10">
    <property type="match status" value="1"/>
</dbReference>
<sequence length="768" mass="84155">MDAGFVSAAFGLSVKSSSAVCSSQWSGLRSSQPGPLARVAGPRFGVSKSRVVRMMADGGVSEKGEETPLSQYRNIGIMAHIDAGKTTTTERILYYTGRSYKIGEVHDGAATMDWMEQEQERGITITSAATTTFWDDHRINIIDTPGHVDFTLEVERSLRVLDGAIACFDSVSGVEPQTETVWRQANKYKVPRMCFSNKMDRTGANFYQTVEQIESMLGAVPLTLQLPIGAEADFIGVVDLVNMNALIWEEESLGAKFNVVDIPEDMKEQAEEWREKLVELAVEQDDDVLMAYLEGEMPDIETLKKCIRKGTCSLAFTPVLCGTAFKNKGVQPLLDAVVDYLPAPTDVEAIKGVIPDEEDAEAAQTARPSDEEEPFSALAFKIATDPFVGSITFVRIYSGRLNAGETVLNSVKGKKERIGRMLLMHANEREEIKSAKAGDIVALVGIKDTVTGETICDMNAPVILERMEFPEPVIKVAVEPKSKGDMEKMSTALIKLAQEDPSFRFSRDEESNQTVIEGMGELHLEIIVDRMKREFKVECDVGAPQVAYREAITKPSQVDYTHKKQSGGSGQFARVTLNFEPIENATADNIFEFVSEIKGGSVPKEYIPGVQKGIESEMTNGVVAGFPLLGVRAKLVDGAYHDVDSSVLAFEIAARAAFKEGLRKAGARLMEPIMKVEVVTPEDYMGDVLGDLNSRRGQVQSLGDRGVAKNIVALVPLSEMFQYVSNLRSLSKGRASYSMNLEQYDFVPPNIEKEISEKFGSGSKVASG</sequence>
<dbReference type="SUPFAM" id="SSF50447">
    <property type="entry name" value="Translation proteins"/>
    <property type="match status" value="1"/>
</dbReference>
<evidence type="ECO:0000313" key="9">
    <source>
        <dbReference type="Proteomes" id="UP001157974"/>
    </source>
</evidence>
<dbReference type="PROSITE" id="PS00301">
    <property type="entry name" value="G_TR_1"/>
    <property type="match status" value="1"/>
</dbReference>
<keyword evidence="5 6" id="KW-0342">GTP-binding</keyword>
<dbReference type="InterPro" id="IPR004161">
    <property type="entry name" value="EFTu-like_2"/>
</dbReference>
<dbReference type="GO" id="GO:0005739">
    <property type="term" value="C:mitochondrion"/>
    <property type="evidence" value="ECO:0007669"/>
    <property type="project" value="UniProtKB-SubCell"/>
</dbReference>
<dbReference type="Gene3D" id="2.40.30.10">
    <property type="entry name" value="Translation factors"/>
    <property type="match status" value="1"/>
</dbReference>
<dbReference type="GO" id="GO:0070125">
    <property type="term" value="P:mitochondrial translational elongation"/>
    <property type="evidence" value="ECO:0007669"/>
    <property type="project" value="UniProtKB-UniRule"/>
</dbReference>
<keyword evidence="9" id="KW-1185">Reference proteome</keyword>
<dbReference type="InterPro" id="IPR005517">
    <property type="entry name" value="Transl_elong_EFG/EF2_IV"/>
</dbReference>
<dbReference type="Pfam" id="PF00009">
    <property type="entry name" value="GTP_EFTU"/>
    <property type="match status" value="1"/>
</dbReference>
<dbReference type="PROSITE" id="PS51722">
    <property type="entry name" value="G_TR_2"/>
    <property type="match status" value="1"/>
</dbReference>
<organism evidence="8 9">
    <name type="scientific">Rhodosorus marinus</name>
    <dbReference type="NCBI Taxonomy" id="101924"/>
    <lineage>
        <taxon>Eukaryota</taxon>
        <taxon>Rhodophyta</taxon>
        <taxon>Stylonematophyceae</taxon>
        <taxon>Stylonematales</taxon>
        <taxon>Stylonemataceae</taxon>
        <taxon>Rhodosorus</taxon>
    </lineage>
</organism>
<dbReference type="InterPro" id="IPR000795">
    <property type="entry name" value="T_Tr_GTP-bd_dom"/>
</dbReference>
<dbReference type="SMART" id="SM00889">
    <property type="entry name" value="EFG_IV"/>
    <property type="match status" value="1"/>
</dbReference>
<evidence type="ECO:0000256" key="6">
    <source>
        <dbReference type="HAMAP-Rule" id="MF_03061"/>
    </source>
</evidence>
<dbReference type="SUPFAM" id="SSF54980">
    <property type="entry name" value="EF-G C-terminal domain-like"/>
    <property type="match status" value="2"/>
</dbReference>
<dbReference type="Pfam" id="PF03764">
    <property type="entry name" value="EFG_IV"/>
    <property type="match status" value="1"/>
</dbReference>
<dbReference type="InterPro" id="IPR035647">
    <property type="entry name" value="EFG_III/V"/>
</dbReference>
<dbReference type="GO" id="GO:0032790">
    <property type="term" value="P:ribosome disassembly"/>
    <property type="evidence" value="ECO:0007669"/>
    <property type="project" value="TreeGrafter"/>
</dbReference>
<dbReference type="CDD" id="cd01434">
    <property type="entry name" value="EFG_mtEFG1_IV"/>
    <property type="match status" value="1"/>
</dbReference>
<dbReference type="InterPro" id="IPR041095">
    <property type="entry name" value="EFG_II"/>
</dbReference>
<dbReference type="HAMAP" id="MF_00054_B">
    <property type="entry name" value="EF_G_EF_2_B"/>
    <property type="match status" value="1"/>
</dbReference>
<keyword evidence="4 6" id="KW-0648">Protein biosynthesis</keyword>
<comment type="similarity">
    <text evidence="6">Belongs to the GTP-binding elongation factor family. EF-G/EF-2 subfamily.</text>
</comment>
<dbReference type="InterPro" id="IPR047872">
    <property type="entry name" value="EFG_IV"/>
</dbReference>
<dbReference type="AlphaFoldDB" id="A0AAV8UTB0"/>
<dbReference type="InterPro" id="IPR004540">
    <property type="entry name" value="Transl_elong_EFG/EF2"/>
</dbReference>
<dbReference type="PANTHER" id="PTHR43261:SF1">
    <property type="entry name" value="RIBOSOME-RELEASING FACTOR 2, MITOCHONDRIAL"/>
    <property type="match status" value="1"/>
</dbReference>
<dbReference type="PANTHER" id="PTHR43261">
    <property type="entry name" value="TRANSLATION ELONGATION FACTOR G-RELATED"/>
    <property type="match status" value="1"/>
</dbReference>
<dbReference type="NCBIfam" id="NF009381">
    <property type="entry name" value="PRK12740.1-5"/>
    <property type="match status" value="1"/>
</dbReference>
<reference evidence="8 9" key="1">
    <citation type="journal article" date="2023" name="Nat. Commun.">
        <title>Origin of minicircular mitochondrial genomes in red algae.</title>
        <authorList>
            <person name="Lee Y."/>
            <person name="Cho C.H."/>
            <person name="Lee Y.M."/>
            <person name="Park S.I."/>
            <person name="Yang J.H."/>
            <person name="West J.A."/>
            <person name="Bhattacharya D."/>
            <person name="Yoon H.S."/>
        </authorList>
    </citation>
    <scope>NUCLEOTIDE SEQUENCE [LARGE SCALE GENOMIC DNA]</scope>
    <source>
        <strain evidence="8 9">CCMP1338</strain>
        <tissue evidence="8">Whole cell</tissue>
    </source>
</reference>
<dbReference type="FunFam" id="3.30.70.870:FF:000001">
    <property type="entry name" value="Elongation factor G"/>
    <property type="match status" value="1"/>
</dbReference>
<dbReference type="CDD" id="cd03713">
    <property type="entry name" value="EFG_mtEFG_C"/>
    <property type="match status" value="1"/>
</dbReference>
<gene>
    <name evidence="8" type="ORF">NDN08_002301</name>
</gene>
<dbReference type="CDD" id="cd01886">
    <property type="entry name" value="EF-G"/>
    <property type="match status" value="1"/>
</dbReference>
<keyword evidence="2 6" id="KW-0547">Nucleotide-binding</keyword>
<dbReference type="NCBIfam" id="TIGR00484">
    <property type="entry name" value="EF-G"/>
    <property type="match status" value="1"/>
</dbReference>
<evidence type="ECO:0000313" key="8">
    <source>
        <dbReference type="EMBL" id="KAJ8905796.1"/>
    </source>
</evidence>
<dbReference type="GO" id="GO:0003924">
    <property type="term" value="F:GTPase activity"/>
    <property type="evidence" value="ECO:0007669"/>
    <property type="project" value="UniProtKB-UniRule"/>
</dbReference>
<comment type="subcellular location">
    <subcellularLocation>
        <location evidence="6">Mitochondrion</location>
    </subcellularLocation>
</comment>
<dbReference type="Proteomes" id="UP001157974">
    <property type="component" value="Unassembled WGS sequence"/>
</dbReference>
<dbReference type="FunFam" id="3.30.70.240:FF:000001">
    <property type="entry name" value="Elongation factor G"/>
    <property type="match status" value="1"/>
</dbReference>
<evidence type="ECO:0000256" key="1">
    <source>
        <dbReference type="ARBA" id="ARBA00005870"/>
    </source>
</evidence>
<name>A0AAV8UTB0_9RHOD</name>
<dbReference type="SMART" id="SM00838">
    <property type="entry name" value="EFG_C"/>
    <property type="match status" value="1"/>
</dbReference>
<dbReference type="SUPFAM" id="SSF52540">
    <property type="entry name" value="P-loop containing nucleoside triphosphate hydrolases"/>
    <property type="match status" value="1"/>
</dbReference>
<dbReference type="InterPro" id="IPR000640">
    <property type="entry name" value="EFG_V-like"/>
</dbReference>
<dbReference type="FunFam" id="2.40.30.10:FF:000006">
    <property type="entry name" value="Elongation factor G"/>
    <property type="match status" value="1"/>
</dbReference>
<dbReference type="NCBIfam" id="TIGR00231">
    <property type="entry name" value="small_GTP"/>
    <property type="match status" value="1"/>
</dbReference>
<dbReference type="InterPro" id="IPR031157">
    <property type="entry name" value="G_TR_CS"/>
</dbReference>
<accession>A0AAV8UTB0</accession>
<dbReference type="SUPFAM" id="SSF54211">
    <property type="entry name" value="Ribosomal protein S5 domain 2-like"/>
    <property type="match status" value="1"/>
</dbReference>
<comment type="similarity">
    <text evidence="1">Belongs to the TRAFAC class translation factor GTPase superfamily. Classic translation factor GTPase family. EF-G/EF-2 subfamily.</text>
</comment>
<evidence type="ECO:0000256" key="3">
    <source>
        <dbReference type="ARBA" id="ARBA00022768"/>
    </source>
</evidence>
<dbReference type="CDD" id="cd16262">
    <property type="entry name" value="EFG_III"/>
    <property type="match status" value="1"/>
</dbReference>
<dbReference type="FunFam" id="3.30.230.10:FF:000003">
    <property type="entry name" value="Elongation factor G"/>
    <property type="match status" value="1"/>
</dbReference>
<comment type="pathway">
    <text evidence="6">Protein biosynthesis; polypeptide chain elongation.</text>
</comment>
<dbReference type="Gene3D" id="3.30.70.870">
    <property type="entry name" value="Elongation Factor G (Translational Gtpase), domain 3"/>
    <property type="match status" value="1"/>
</dbReference>
<protein>
    <recommendedName>
        <fullName evidence="6">Elongation factor G, mitochondrial</fullName>
        <shortName evidence="6">EF-Gmt</shortName>
    </recommendedName>
    <alternativeName>
        <fullName evidence="6">Elongation factor G 1, mitochondrial</fullName>
        <shortName evidence="6">mEF-G 1</shortName>
    </alternativeName>
    <alternativeName>
        <fullName evidence="6">Elongation factor G1</fullName>
    </alternativeName>
</protein>
<dbReference type="GO" id="GO:0005525">
    <property type="term" value="F:GTP binding"/>
    <property type="evidence" value="ECO:0007669"/>
    <property type="project" value="UniProtKB-UniRule"/>
</dbReference>
<evidence type="ECO:0000256" key="2">
    <source>
        <dbReference type="ARBA" id="ARBA00022741"/>
    </source>
</evidence>
<dbReference type="FunFam" id="3.40.50.300:FF:000029">
    <property type="entry name" value="Elongation factor G"/>
    <property type="match status" value="1"/>
</dbReference>
<comment type="caution">
    <text evidence="8">The sequence shown here is derived from an EMBL/GenBank/DDBJ whole genome shotgun (WGS) entry which is preliminary data.</text>
</comment>
<dbReference type="Pfam" id="PF03144">
    <property type="entry name" value="GTP_EFTU_D2"/>
    <property type="match status" value="1"/>
</dbReference>
<dbReference type="CDD" id="cd04088">
    <property type="entry name" value="EFG_mtEFG_II"/>
    <property type="match status" value="1"/>
</dbReference>
<evidence type="ECO:0000256" key="5">
    <source>
        <dbReference type="ARBA" id="ARBA00023134"/>
    </source>
</evidence>
<dbReference type="InterPro" id="IPR009000">
    <property type="entry name" value="Transl_B-barrel_sf"/>
</dbReference>
<dbReference type="Gene3D" id="3.40.50.300">
    <property type="entry name" value="P-loop containing nucleotide triphosphate hydrolases"/>
    <property type="match status" value="1"/>
</dbReference>
<dbReference type="Pfam" id="PF00679">
    <property type="entry name" value="EFG_C"/>
    <property type="match status" value="1"/>
</dbReference>
<dbReference type="InterPro" id="IPR035649">
    <property type="entry name" value="EFG_V"/>
</dbReference>
<evidence type="ECO:0000259" key="7">
    <source>
        <dbReference type="PROSITE" id="PS51722"/>
    </source>
</evidence>
<keyword evidence="3 6" id="KW-0251">Elongation factor</keyword>
<proteinExistence type="inferred from homology"/>
<comment type="function">
    <text evidence="6">Mitochondrial GTPase that catalyzes the GTP-dependent ribosomal translocation step during translation elongation. During this step, the ribosome changes from the pre-translocational (PRE) to the post-translocational (POST) state as the newly formed A-site-bound peptidyl-tRNA and P-site-bound deacylated tRNA move to the P and E sites, respectively. Catalyzes the coordinated movement of the two tRNA molecules, the mRNA and conformational changes in the ribosome.</text>
</comment>
<feature type="binding site" evidence="6">
    <location>
        <begin position="197"/>
        <end position="200"/>
    </location>
    <ligand>
        <name>GTP</name>
        <dbReference type="ChEBI" id="CHEBI:37565"/>
    </ligand>
</feature>
<feature type="binding site" evidence="6">
    <location>
        <begin position="143"/>
        <end position="147"/>
    </location>
    <ligand>
        <name>GTP</name>
        <dbReference type="ChEBI" id="CHEBI:37565"/>
    </ligand>
</feature>
<dbReference type="Pfam" id="PF14492">
    <property type="entry name" value="EFG_III"/>
    <property type="match status" value="1"/>
</dbReference>
<dbReference type="GO" id="GO:0003746">
    <property type="term" value="F:translation elongation factor activity"/>
    <property type="evidence" value="ECO:0007669"/>
    <property type="project" value="UniProtKB-UniRule"/>
</dbReference>
<feature type="binding site" evidence="6">
    <location>
        <begin position="79"/>
        <end position="86"/>
    </location>
    <ligand>
        <name>GTP</name>
        <dbReference type="ChEBI" id="CHEBI:37565"/>
    </ligand>
</feature>
<dbReference type="InterPro" id="IPR027417">
    <property type="entry name" value="P-loop_NTPase"/>
</dbReference>
<feature type="domain" description="Tr-type G" evidence="7">
    <location>
        <begin position="70"/>
        <end position="345"/>
    </location>
</feature>
<dbReference type="InterPro" id="IPR005225">
    <property type="entry name" value="Small_GTP-bd"/>
</dbReference>
<dbReference type="PRINTS" id="PR00315">
    <property type="entry name" value="ELONGATNFCT"/>
</dbReference>
<dbReference type="Gene3D" id="3.30.70.240">
    <property type="match status" value="1"/>
</dbReference>
<keyword evidence="6" id="KW-0496">Mitochondrion</keyword>
<dbReference type="InterPro" id="IPR014721">
    <property type="entry name" value="Ribsml_uS5_D2-typ_fold_subgr"/>
</dbReference>
<dbReference type="InterPro" id="IPR009022">
    <property type="entry name" value="EFG_III"/>
</dbReference>
<evidence type="ECO:0000256" key="4">
    <source>
        <dbReference type="ARBA" id="ARBA00022917"/>
    </source>
</evidence>
<dbReference type="EMBL" id="JAMWBK010000004">
    <property type="protein sequence ID" value="KAJ8905796.1"/>
    <property type="molecule type" value="Genomic_DNA"/>
</dbReference>